<reference evidence="2" key="1">
    <citation type="journal article" date="2020" name="Nature">
        <title>Giant virus diversity and host interactions through global metagenomics.</title>
        <authorList>
            <person name="Schulz F."/>
            <person name="Roux S."/>
            <person name="Paez-Espino D."/>
            <person name="Jungbluth S."/>
            <person name="Walsh D.A."/>
            <person name="Denef V.J."/>
            <person name="McMahon K.D."/>
            <person name="Konstantinidis K.T."/>
            <person name="Eloe-Fadrosh E.A."/>
            <person name="Kyrpides N.C."/>
            <person name="Woyke T."/>
        </authorList>
    </citation>
    <scope>NUCLEOTIDE SEQUENCE</scope>
    <source>
        <strain evidence="2">GVMAG-M-3300009161-30</strain>
    </source>
</reference>
<organism evidence="2">
    <name type="scientific">viral metagenome</name>
    <dbReference type="NCBI Taxonomy" id="1070528"/>
    <lineage>
        <taxon>unclassified sequences</taxon>
        <taxon>metagenomes</taxon>
        <taxon>organismal metagenomes</taxon>
    </lineage>
</organism>
<protein>
    <submittedName>
        <fullName evidence="2">Uncharacterized protein</fullName>
    </submittedName>
</protein>
<name>A0A6C0EVE1_9ZZZZ</name>
<evidence type="ECO:0000256" key="1">
    <source>
        <dbReference type="SAM" id="MobiDB-lite"/>
    </source>
</evidence>
<feature type="region of interest" description="Disordered" evidence="1">
    <location>
        <begin position="1"/>
        <end position="26"/>
    </location>
</feature>
<accession>A0A6C0EVE1</accession>
<dbReference type="AlphaFoldDB" id="A0A6C0EVE1"/>
<proteinExistence type="predicted"/>
<dbReference type="EMBL" id="MN738947">
    <property type="protein sequence ID" value="QHT32722.1"/>
    <property type="molecule type" value="Genomic_DNA"/>
</dbReference>
<sequence length="244" mass="28184">MVQQIVQHNRESTASAPDSGSATTRSAPLHPLIEGFHCKFTLLICELHNKHMHGFTEESDPNVQGHYLVVHDSTNHSIFRLLGTNADGEYVDSANDSDSDSDADIENHSENDTYFDNIYGIMEYYRHKYYDLLEDFNVPHNVFGPNKEHPLIRNYYNIITDVDNHLKPEIGLKLYLSGGECVAILKTFWLRIIQRTWKKVYSQRAACLNRRIRISSLNHRTMTGRWPDDCLVLPTIRGMLYNLM</sequence>
<evidence type="ECO:0000313" key="2">
    <source>
        <dbReference type="EMBL" id="QHT32722.1"/>
    </source>
</evidence>